<comment type="caution">
    <text evidence="1">The sequence shown here is derived from an EMBL/GenBank/DDBJ whole genome shotgun (WGS) entry which is preliminary data.</text>
</comment>
<evidence type="ECO:0000313" key="1">
    <source>
        <dbReference type="EMBL" id="RLV49374.1"/>
    </source>
</evidence>
<accession>A0A3L8P2I1</accession>
<evidence type="ECO:0000313" key="2">
    <source>
        <dbReference type="Proteomes" id="UP000281708"/>
    </source>
</evidence>
<gene>
    <name evidence="1" type="ORF">D9V37_12635</name>
</gene>
<dbReference type="OrthoDB" id="3816435at2"/>
<protein>
    <submittedName>
        <fullName evidence="1">Phosphotransferase</fullName>
    </submittedName>
</protein>
<reference evidence="1 2" key="1">
    <citation type="submission" date="2018-10" db="EMBL/GenBank/DDBJ databases">
        <title>Marmoricola sp. 4Q3S-7 whole genome shotgun sequence.</title>
        <authorList>
            <person name="Li F."/>
        </authorList>
    </citation>
    <scope>NUCLEOTIDE SEQUENCE [LARGE SCALE GENOMIC DNA]</scope>
    <source>
        <strain evidence="1 2">4Q3S-7</strain>
    </source>
</reference>
<sequence>MWEPQPGWVPVHSGPAGSVWAVDDDVVVKRLSAPARGDAAALARPDHPAYWRREADVALASELADCAGLRPPPTVRVEEDESGVTLFSRRVATEPAAGPFLARALGTLAAQPLTVQPWWARAVLGTRLEARDGWPTLARTTLADVCDRLWTRRGHHLRAVADLPQVPSHGDPTPANLPGRADGSVVAVDWAAFGAAPLGSDVGYLSLSVREDLDVLLDAYVDAAGCDPDQARLGATVMACYTALTRTEWALARVATGPGALAGKYRHPAVAPYIRSLQRLFPQLESLL</sequence>
<dbReference type="EMBL" id="RDBE01000007">
    <property type="protein sequence ID" value="RLV49374.1"/>
    <property type="molecule type" value="Genomic_DNA"/>
</dbReference>
<keyword evidence="1" id="KW-0808">Transferase</keyword>
<organism evidence="1 2">
    <name type="scientific">Nocardioides mangrovicus</name>
    <dbReference type="NCBI Taxonomy" id="2478913"/>
    <lineage>
        <taxon>Bacteria</taxon>
        <taxon>Bacillati</taxon>
        <taxon>Actinomycetota</taxon>
        <taxon>Actinomycetes</taxon>
        <taxon>Propionibacteriales</taxon>
        <taxon>Nocardioidaceae</taxon>
        <taxon>Nocardioides</taxon>
    </lineage>
</organism>
<keyword evidence="2" id="KW-1185">Reference proteome</keyword>
<dbReference type="SUPFAM" id="SSF56112">
    <property type="entry name" value="Protein kinase-like (PK-like)"/>
    <property type="match status" value="1"/>
</dbReference>
<dbReference type="InterPro" id="IPR011009">
    <property type="entry name" value="Kinase-like_dom_sf"/>
</dbReference>
<dbReference type="GO" id="GO:0016740">
    <property type="term" value="F:transferase activity"/>
    <property type="evidence" value="ECO:0007669"/>
    <property type="project" value="UniProtKB-KW"/>
</dbReference>
<dbReference type="AlphaFoldDB" id="A0A3L8P2I1"/>
<dbReference type="Proteomes" id="UP000281708">
    <property type="component" value="Unassembled WGS sequence"/>
</dbReference>
<proteinExistence type="predicted"/>
<dbReference type="Gene3D" id="3.90.1200.10">
    <property type="match status" value="1"/>
</dbReference>
<name>A0A3L8P2I1_9ACTN</name>